<organism evidence="2 3">
    <name type="scientific">Panicum virgatum</name>
    <name type="common">Blackwell switchgrass</name>
    <dbReference type="NCBI Taxonomy" id="38727"/>
    <lineage>
        <taxon>Eukaryota</taxon>
        <taxon>Viridiplantae</taxon>
        <taxon>Streptophyta</taxon>
        <taxon>Embryophyta</taxon>
        <taxon>Tracheophyta</taxon>
        <taxon>Spermatophyta</taxon>
        <taxon>Magnoliopsida</taxon>
        <taxon>Liliopsida</taxon>
        <taxon>Poales</taxon>
        <taxon>Poaceae</taxon>
        <taxon>PACMAD clade</taxon>
        <taxon>Panicoideae</taxon>
        <taxon>Panicodae</taxon>
        <taxon>Paniceae</taxon>
        <taxon>Panicinae</taxon>
        <taxon>Panicum</taxon>
        <taxon>Panicum sect. Hiantes</taxon>
    </lineage>
</organism>
<accession>A0A8T0WJ12</accession>
<name>A0A8T0WJ12_PANVG</name>
<feature type="compositionally biased region" description="Gly residues" evidence="1">
    <location>
        <begin position="147"/>
        <end position="159"/>
    </location>
</feature>
<feature type="region of interest" description="Disordered" evidence="1">
    <location>
        <begin position="121"/>
        <end position="159"/>
    </location>
</feature>
<feature type="compositionally biased region" description="Gly residues" evidence="1">
    <location>
        <begin position="121"/>
        <end position="131"/>
    </location>
</feature>
<sequence>MWQSNTWTAIVVQGRTHPSLVSTTAMLFSAAQPIPAALTSLRRVEAPRGLAMPERSTFFWTSSLSLREQGSRAFFRALRCMAFVSAETKRPPAARARRSLLRRGSSDGKLRVLRALATGWAGDGGGGGGRFSGESSGGAKVMTSGSWGSGGRRGAAGEP</sequence>
<dbReference type="Proteomes" id="UP000823388">
    <property type="component" value="Chromosome 2K"/>
</dbReference>
<comment type="caution">
    <text evidence="2">The sequence shown here is derived from an EMBL/GenBank/DDBJ whole genome shotgun (WGS) entry which is preliminary data.</text>
</comment>
<evidence type="ECO:0000256" key="1">
    <source>
        <dbReference type="SAM" id="MobiDB-lite"/>
    </source>
</evidence>
<dbReference type="AlphaFoldDB" id="A0A8T0WJ12"/>
<gene>
    <name evidence="2" type="ORF">PVAP13_2KG452805</name>
</gene>
<evidence type="ECO:0000313" key="3">
    <source>
        <dbReference type="Proteomes" id="UP000823388"/>
    </source>
</evidence>
<evidence type="ECO:0000313" key="2">
    <source>
        <dbReference type="EMBL" id="KAG2645806.1"/>
    </source>
</evidence>
<reference evidence="2" key="1">
    <citation type="submission" date="2020-05" db="EMBL/GenBank/DDBJ databases">
        <title>WGS assembly of Panicum virgatum.</title>
        <authorList>
            <person name="Lovell J.T."/>
            <person name="Jenkins J."/>
            <person name="Shu S."/>
            <person name="Juenger T.E."/>
            <person name="Schmutz J."/>
        </authorList>
    </citation>
    <scope>NUCLEOTIDE SEQUENCE</scope>
    <source>
        <strain evidence="2">AP13</strain>
    </source>
</reference>
<keyword evidence="3" id="KW-1185">Reference proteome</keyword>
<dbReference type="EMBL" id="CM029039">
    <property type="protein sequence ID" value="KAG2645806.1"/>
    <property type="molecule type" value="Genomic_DNA"/>
</dbReference>
<proteinExistence type="predicted"/>
<protein>
    <submittedName>
        <fullName evidence="2">Uncharacterized protein</fullName>
    </submittedName>
</protein>